<dbReference type="PANTHER" id="PTHR11707">
    <property type="entry name" value="L-ASPARAGINASE"/>
    <property type="match status" value="1"/>
</dbReference>
<feature type="domain" description="L-asparaginase N-terminal" evidence="3">
    <location>
        <begin position="3"/>
        <end position="154"/>
    </location>
</feature>
<evidence type="ECO:0000259" key="3">
    <source>
        <dbReference type="Pfam" id="PF00710"/>
    </source>
</evidence>
<dbReference type="PIRSF" id="PIRSF500176">
    <property type="entry name" value="L_ASNase"/>
    <property type="match status" value="1"/>
</dbReference>
<evidence type="ECO:0000256" key="1">
    <source>
        <dbReference type="PIRSR" id="PIRSR001220-1"/>
    </source>
</evidence>
<accession>A0A8J2UK61</accession>
<keyword evidence="5" id="KW-1185">Reference proteome</keyword>
<dbReference type="InterPro" id="IPR037152">
    <property type="entry name" value="L-asparaginase_N_sf"/>
</dbReference>
<comment type="caution">
    <text evidence="4">The sequence shown here is derived from an EMBL/GenBank/DDBJ whole genome shotgun (WGS) entry which is preliminary data.</text>
</comment>
<dbReference type="SUPFAM" id="SSF53774">
    <property type="entry name" value="Glutaminase/Asparaginase"/>
    <property type="match status" value="1"/>
</dbReference>
<reference evidence="4" key="2">
    <citation type="submission" date="2020-09" db="EMBL/GenBank/DDBJ databases">
        <authorList>
            <person name="Sun Q."/>
            <person name="Sedlacek I."/>
        </authorList>
    </citation>
    <scope>NUCLEOTIDE SEQUENCE</scope>
    <source>
        <strain evidence="4">CCM 7086</strain>
    </source>
</reference>
<dbReference type="PROSITE" id="PS51732">
    <property type="entry name" value="ASN_GLN_ASE_3"/>
    <property type="match status" value="1"/>
</dbReference>
<feature type="binding site" evidence="2">
    <location>
        <position position="53"/>
    </location>
    <ligand>
        <name>substrate</name>
    </ligand>
</feature>
<dbReference type="InterPro" id="IPR006034">
    <property type="entry name" value="Asparaginase/glutaminase-like"/>
</dbReference>
<dbReference type="InterPro" id="IPR036152">
    <property type="entry name" value="Asp/glu_Ase-like_sf"/>
</dbReference>
<name>A0A8J2UK61_9BURK</name>
<sequence length="161" mass="17828">MSLRIIATGGTFDKHYDELTGSLSFGNGHLPEIIRRARITVPIQLEQLPFLDSLDMNDADRQRICASCLRADEKSIVVVHGTDTMQKTAAVLGAAQLRKTIVLTGAMIPYEVQHSDALFNFGFACGIAQTLPHGVYIAMNAKIFTWDNVRKNRMEGVFETT</sequence>
<dbReference type="Gene3D" id="3.40.50.1170">
    <property type="entry name" value="L-asparaginase, N-terminal domain"/>
    <property type="match status" value="1"/>
</dbReference>
<dbReference type="RefSeq" id="WP_188394725.1">
    <property type="nucleotide sequence ID" value="NZ_BMCG01000001.1"/>
</dbReference>
<reference evidence="4" key="1">
    <citation type="journal article" date="2014" name="Int. J. Syst. Evol. Microbiol.">
        <title>Complete genome sequence of Corynebacterium casei LMG S-19264T (=DSM 44701T), isolated from a smear-ripened cheese.</title>
        <authorList>
            <consortium name="US DOE Joint Genome Institute (JGI-PGF)"/>
            <person name="Walter F."/>
            <person name="Albersmeier A."/>
            <person name="Kalinowski J."/>
            <person name="Ruckert C."/>
        </authorList>
    </citation>
    <scope>NUCLEOTIDE SEQUENCE</scope>
    <source>
        <strain evidence="4">CCM 7086</strain>
    </source>
</reference>
<evidence type="ECO:0000313" key="5">
    <source>
        <dbReference type="Proteomes" id="UP000620266"/>
    </source>
</evidence>
<feature type="active site" description="O-isoaspartyl threonine intermediate" evidence="1">
    <location>
        <position position="11"/>
    </location>
</feature>
<organism evidence="4 5">
    <name type="scientific">Oxalicibacterium flavum</name>
    <dbReference type="NCBI Taxonomy" id="179467"/>
    <lineage>
        <taxon>Bacteria</taxon>
        <taxon>Pseudomonadati</taxon>
        <taxon>Pseudomonadota</taxon>
        <taxon>Betaproteobacteria</taxon>
        <taxon>Burkholderiales</taxon>
        <taxon>Oxalobacteraceae</taxon>
        <taxon>Oxalicibacterium</taxon>
    </lineage>
</organism>
<dbReference type="EMBL" id="BMCG01000001">
    <property type="protein sequence ID" value="GGB99933.1"/>
    <property type="molecule type" value="Genomic_DNA"/>
</dbReference>
<dbReference type="Pfam" id="PF00710">
    <property type="entry name" value="Asparaginase"/>
    <property type="match status" value="1"/>
</dbReference>
<evidence type="ECO:0000256" key="2">
    <source>
        <dbReference type="PIRSR" id="PIRSR001220-2"/>
    </source>
</evidence>
<dbReference type="AlphaFoldDB" id="A0A8J2UK61"/>
<dbReference type="PRINTS" id="PR00139">
    <property type="entry name" value="ASNGLNASE"/>
</dbReference>
<dbReference type="GO" id="GO:0004067">
    <property type="term" value="F:asparaginase activity"/>
    <property type="evidence" value="ECO:0007669"/>
    <property type="project" value="UniProtKB-UniRule"/>
</dbReference>
<dbReference type="PIRSF" id="PIRSF001220">
    <property type="entry name" value="L-ASNase_gatD"/>
    <property type="match status" value="1"/>
</dbReference>
<gene>
    <name evidence="4" type="ORF">GCM10007205_06560</name>
</gene>
<dbReference type="Proteomes" id="UP000620266">
    <property type="component" value="Unassembled WGS sequence"/>
</dbReference>
<protein>
    <submittedName>
        <fullName evidence="4">Asparaginase</fullName>
    </submittedName>
</protein>
<proteinExistence type="predicted"/>
<feature type="binding site" evidence="2">
    <location>
        <begin position="82"/>
        <end position="83"/>
    </location>
    <ligand>
        <name>substrate</name>
    </ligand>
</feature>
<dbReference type="InterPro" id="IPR027474">
    <property type="entry name" value="L-asparaginase_N"/>
</dbReference>
<dbReference type="PANTHER" id="PTHR11707:SF28">
    <property type="entry name" value="60 KDA LYSOPHOSPHOLIPASE"/>
    <property type="match status" value="1"/>
</dbReference>
<evidence type="ECO:0000313" key="4">
    <source>
        <dbReference type="EMBL" id="GGB99933.1"/>
    </source>
</evidence>